<feature type="domain" description="tRNA-modifying protein YgfZ-like beta-barrel" evidence="5">
    <location>
        <begin position="245"/>
        <end position="312"/>
    </location>
</feature>
<sequence length="328" mass="35903">MTLNSLFAPRQPVASSHLPLTIMLLNDWQLVNVTGPDAGKYLQGQLTVDVAALTEQEHTLCGHCDAKGKMWSDLRLFHRAEGFSYLLRRSVAENQIVELKKYAVFSKLTIAADTDAVVLGVAGFKAASALAPLFSQLPDSTTPVVAHEETTLLYLAQPEDRYLVITSTSMAEALVEKLQGSAQFNDSQQWVELDIEAGQPVIDVENSGQLIPQATNLQALNGICFKKGCYTGQEMVARAKYRGANKRALYWLQGSASRVPQAGEDLELKLGENWRRTGTVLTAIQLNDGILNVQAVLNNDLEADSVLRVRDDEGGMLTIQALPYSLVE</sequence>
<evidence type="ECO:0000259" key="5">
    <source>
        <dbReference type="Pfam" id="PF21130"/>
    </source>
</evidence>
<dbReference type="PANTHER" id="PTHR22602:SF0">
    <property type="entry name" value="TRANSFERASE CAF17, MITOCHONDRIAL-RELATED"/>
    <property type="match status" value="1"/>
</dbReference>
<dbReference type="FunFam" id="3.30.70.1400:FF:000002">
    <property type="entry name" value="tRNA-modifying protein YgfZ"/>
    <property type="match status" value="1"/>
</dbReference>
<dbReference type="NCBIfam" id="TIGR03317">
    <property type="entry name" value="ygfZ_signature"/>
    <property type="match status" value="1"/>
</dbReference>
<evidence type="ECO:0000313" key="6">
    <source>
        <dbReference type="EMBL" id="PAV96005.1"/>
    </source>
</evidence>
<feature type="binding site" evidence="4">
    <location>
        <position position="190"/>
    </location>
    <ligand>
        <name>folate</name>
        <dbReference type="ChEBI" id="CHEBI:62501"/>
    </ligand>
</feature>
<dbReference type="OrthoDB" id="9796287at2"/>
<evidence type="ECO:0000256" key="2">
    <source>
        <dbReference type="ARBA" id="ARBA00022694"/>
    </source>
</evidence>
<gene>
    <name evidence="6" type="ORF">CJD50_13365</name>
</gene>
<comment type="similarity">
    <text evidence="4">Belongs to the tRNA-modifying YgfZ family.</text>
</comment>
<dbReference type="EMBL" id="NQMS01000005">
    <property type="protein sequence ID" value="PAV96005.1"/>
    <property type="molecule type" value="Genomic_DNA"/>
</dbReference>
<dbReference type="GO" id="GO:0016226">
    <property type="term" value="P:iron-sulfur cluster assembly"/>
    <property type="evidence" value="ECO:0007669"/>
    <property type="project" value="TreeGrafter"/>
</dbReference>
<dbReference type="InterPro" id="IPR045179">
    <property type="entry name" value="YgfZ/GcvT"/>
</dbReference>
<dbReference type="Gene3D" id="2.40.30.160">
    <property type="match status" value="1"/>
</dbReference>
<dbReference type="NCBIfam" id="NF007110">
    <property type="entry name" value="PRK09559.1"/>
    <property type="match status" value="1"/>
</dbReference>
<comment type="subcellular location">
    <subcellularLocation>
        <location evidence="4">Cytoplasm</location>
    </subcellularLocation>
</comment>
<dbReference type="InterPro" id="IPR023758">
    <property type="entry name" value="tRNA-modifying_YgfZ"/>
</dbReference>
<dbReference type="FunFam" id="2.40.30.160:FF:000001">
    <property type="entry name" value="tRNA-modifying protein YgfZ"/>
    <property type="match status" value="1"/>
</dbReference>
<reference evidence="6 7" key="1">
    <citation type="submission" date="2017-08" db="EMBL/GenBank/DDBJ databases">
        <title>Draft Genome Sequence of Hafnia alvei CITHA-6 Isolated from Raw Bovine Milk.</title>
        <authorList>
            <person name="Culligan E.P."/>
            <person name="Mcsweeney A."/>
            <person name="O'Doherty C."/>
            <person name="Gleeson E."/>
            <person name="O'Riordan D."/>
            <person name="Sleator R.D."/>
        </authorList>
    </citation>
    <scope>NUCLEOTIDE SEQUENCE [LARGE SCALE GENOMIC DNA]</scope>
    <source>
        <strain evidence="6 7">CITHA-6</strain>
    </source>
</reference>
<dbReference type="PANTHER" id="PTHR22602">
    <property type="entry name" value="TRANSFERASE CAF17, MITOCHONDRIAL-RELATED"/>
    <property type="match status" value="1"/>
</dbReference>
<keyword evidence="3 4" id="KW-0290">Folate-binding</keyword>
<dbReference type="GO" id="GO:0005737">
    <property type="term" value="C:cytoplasm"/>
    <property type="evidence" value="ECO:0007669"/>
    <property type="project" value="UniProtKB-SubCell"/>
</dbReference>
<comment type="function">
    <text evidence="4">Folate-binding protein involved in regulating the level of ATP-DnaA and in the modification of some tRNAs. It is probably a key factor in regulatory networks that act via tRNA modification, such as initiation of chromosomal replication.</text>
</comment>
<evidence type="ECO:0000256" key="3">
    <source>
        <dbReference type="ARBA" id="ARBA00022954"/>
    </source>
</evidence>
<protein>
    <recommendedName>
        <fullName evidence="4">tRNA-modifying protein YgfZ</fullName>
    </recommendedName>
</protein>
<dbReference type="InterPro" id="IPR029043">
    <property type="entry name" value="GcvT/YgfZ_C"/>
</dbReference>
<dbReference type="Proteomes" id="UP000218796">
    <property type="component" value="Unassembled WGS sequence"/>
</dbReference>
<dbReference type="GO" id="GO:0009451">
    <property type="term" value="P:RNA modification"/>
    <property type="evidence" value="ECO:0007669"/>
    <property type="project" value="InterPro"/>
</dbReference>
<dbReference type="Gene3D" id="3.30.70.1400">
    <property type="entry name" value="Aminomethyltransferase beta-barrel domains"/>
    <property type="match status" value="1"/>
</dbReference>
<accession>A0A2A2MBB7</accession>
<dbReference type="InterPro" id="IPR048451">
    <property type="entry name" value="YgfZ_barrel"/>
</dbReference>
<keyword evidence="7" id="KW-1185">Reference proteome</keyword>
<dbReference type="SUPFAM" id="SSF103025">
    <property type="entry name" value="Folate-binding domain"/>
    <property type="match status" value="1"/>
</dbReference>
<name>A0A2A2MBB7_9GAMM</name>
<organism evidence="6 7">
    <name type="scientific">Hafnia paralvei</name>
    <dbReference type="NCBI Taxonomy" id="546367"/>
    <lineage>
        <taxon>Bacteria</taxon>
        <taxon>Pseudomonadati</taxon>
        <taxon>Pseudomonadota</taxon>
        <taxon>Gammaproteobacteria</taxon>
        <taxon>Enterobacterales</taxon>
        <taxon>Hafniaceae</taxon>
        <taxon>Hafnia</taxon>
    </lineage>
</organism>
<dbReference type="FunFam" id="3.30.70.1630:FF:000001">
    <property type="entry name" value="tRNA-modifying protein YgfZ"/>
    <property type="match status" value="1"/>
</dbReference>
<feature type="binding site" evidence="4">
    <location>
        <position position="28"/>
    </location>
    <ligand>
        <name>folate</name>
        <dbReference type="ChEBI" id="CHEBI:62501"/>
    </ligand>
</feature>
<comment type="caution">
    <text evidence="6">The sequence shown here is derived from an EMBL/GenBank/DDBJ whole genome shotgun (WGS) entry which is preliminary data.</text>
</comment>
<dbReference type="GO" id="GO:0008033">
    <property type="term" value="P:tRNA processing"/>
    <property type="evidence" value="ECO:0007669"/>
    <property type="project" value="UniProtKB-UniRule"/>
</dbReference>
<proteinExistence type="inferred from homology"/>
<evidence type="ECO:0000313" key="7">
    <source>
        <dbReference type="Proteomes" id="UP000218796"/>
    </source>
</evidence>
<keyword evidence="1 4" id="KW-0963">Cytoplasm</keyword>
<dbReference type="Pfam" id="PF21130">
    <property type="entry name" value="YgfZ_barrel"/>
    <property type="match status" value="1"/>
</dbReference>
<keyword evidence="2 4" id="KW-0819">tRNA processing</keyword>
<dbReference type="InterPro" id="IPR017703">
    <property type="entry name" value="YgfZ/GCV_T_CS"/>
</dbReference>
<dbReference type="SUPFAM" id="SSF101790">
    <property type="entry name" value="Aminomethyltransferase beta-barrel domain"/>
    <property type="match status" value="1"/>
</dbReference>
<dbReference type="HAMAP" id="MF_01175">
    <property type="entry name" value="tRNA_modifying_YgfZ"/>
    <property type="match status" value="1"/>
</dbReference>
<dbReference type="RefSeq" id="WP_008815041.1">
    <property type="nucleotide sequence ID" value="NZ_CAUFSP010000005.1"/>
</dbReference>
<dbReference type="Gene3D" id="3.30.70.1630">
    <property type="match status" value="1"/>
</dbReference>
<evidence type="ECO:0000256" key="4">
    <source>
        <dbReference type="HAMAP-Rule" id="MF_01175"/>
    </source>
</evidence>
<dbReference type="AlphaFoldDB" id="A0A2A2MBB7"/>
<dbReference type="GO" id="GO:0005542">
    <property type="term" value="F:folic acid binding"/>
    <property type="evidence" value="ECO:0007669"/>
    <property type="project" value="UniProtKB-UniRule"/>
</dbReference>
<evidence type="ECO:0000256" key="1">
    <source>
        <dbReference type="ARBA" id="ARBA00022490"/>
    </source>
</evidence>